<evidence type="ECO:0000259" key="11">
    <source>
        <dbReference type="Pfam" id="PF00266"/>
    </source>
</evidence>
<dbReference type="GO" id="GO:0004648">
    <property type="term" value="F:O-phospho-L-serine:2-oxoglutarate aminotransferase activity"/>
    <property type="evidence" value="ECO:0007669"/>
    <property type="project" value="UniProtKB-EC"/>
</dbReference>
<evidence type="ECO:0000256" key="9">
    <source>
        <dbReference type="ARBA" id="ARBA00023299"/>
    </source>
</evidence>
<name>A0A830HWE2_9CHLO</name>
<comment type="pathway">
    <text evidence="2">Amino-acid biosynthesis; L-serine biosynthesis; L-serine from 3-phospho-D-glycerate: step 2/3.</text>
</comment>
<evidence type="ECO:0000256" key="1">
    <source>
        <dbReference type="ARBA" id="ARBA00001933"/>
    </source>
</evidence>
<dbReference type="EC" id="2.6.1.52" evidence="4"/>
<dbReference type="PANTHER" id="PTHR43247:SF1">
    <property type="entry name" value="PHOSPHOSERINE AMINOTRANSFERASE"/>
    <property type="match status" value="1"/>
</dbReference>
<keyword evidence="7" id="KW-0808">Transferase</keyword>
<dbReference type="Gene3D" id="3.40.640.10">
    <property type="entry name" value="Type I PLP-dependent aspartate aminotransferase-like (Major domain)"/>
    <property type="match status" value="1"/>
</dbReference>
<dbReference type="PIRSF" id="PIRSF000525">
    <property type="entry name" value="SerC"/>
    <property type="match status" value="1"/>
</dbReference>
<comment type="similarity">
    <text evidence="3">Belongs to the class-V pyridoxal-phosphate-dependent aminotransferase family. SerC subfamily.</text>
</comment>
<evidence type="ECO:0000256" key="5">
    <source>
        <dbReference type="ARBA" id="ARBA00022576"/>
    </source>
</evidence>
<organism evidence="12 13">
    <name type="scientific">Pycnococcus provasolii</name>
    <dbReference type="NCBI Taxonomy" id="41880"/>
    <lineage>
        <taxon>Eukaryota</taxon>
        <taxon>Viridiplantae</taxon>
        <taxon>Chlorophyta</taxon>
        <taxon>Pseudoscourfieldiophyceae</taxon>
        <taxon>Pseudoscourfieldiales</taxon>
        <taxon>Pycnococcaceae</taxon>
        <taxon>Pycnococcus</taxon>
    </lineage>
</organism>
<evidence type="ECO:0000256" key="6">
    <source>
        <dbReference type="ARBA" id="ARBA00022605"/>
    </source>
</evidence>
<protein>
    <recommendedName>
        <fullName evidence="4">phosphoserine transaminase</fullName>
        <ecNumber evidence="4">2.6.1.52</ecNumber>
    </recommendedName>
</protein>
<keyword evidence="5" id="KW-0032">Aminotransferase</keyword>
<reference evidence="12" key="1">
    <citation type="submission" date="2020-10" db="EMBL/GenBank/DDBJ databases">
        <title>Unveiling of a novel bifunctional photoreceptor, Dualchrome1, isolated from a cosmopolitan green alga.</title>
        <authorList>
            <person name="Suzuki S."/>
            <person name="Kawachi M."/>
        </authorList>
    </citation>
    <scope>NUCLEOTIDE SEQUENCE</scope>
    <source>
        <strain evidence="12">NIES 2893</strain>
    </source>
</reference>
<accession>A0A830HWE2</accession>
<dbReference type="Pfam" id="PF00266">
    <property type="entry name" value="Aminotran_5"/>
    <property type="match status" value="1"/>
</dbReference>
<dbReference type="GO" id="GO:0006564">
    <property type="term" value="P:L-serine biosynthetic process"/>
    <property type="evidence" value="ECO:0007669"/>
    <property type="project" value="UniProtKB-KW"/>
</dbReference>
<dbReference type="UniPathway" id="UPA00135">
    <property type="reaction ID" value="UER00197"/>
</dbReference>
<dbReference type="GO" id="GO:0030170">
    <property type="term" value="F:pyridoxal phosphate binding"/>
    <property type="evidence" value="ECO:0007669"/>
    <property type="project" value="TreeGrafter"/>
</dbReference>
<dbReference type="SUPFAM" id="SSF53383">
    <property type="entry name" value="PLP-dependent transferases"/>
    <property type="match status" value="1"/>
</dbReference>
<evidence type="ECO:0000313" key="13">
    <source>
        <dbReference type="Proteomes" id="UP000660262"/>
    </source>
</evidence>
<feature type="domain" description="Aminotransferase class V" evidence="11">
    <location>
        <begin position="7"/>
        <end position="279"/>
    </location>
</feature>
<proteinExistence type="inferred from homology"/>
<dbReference type="GO" id="GO:0005737">
    <property type="term" value="C:cytoplasm"/>
    <property type="evidence" value="ECO:0007669"/>
    <property type="project" value="TreeGrafter"/>
</dbReference>
<evidence type="ECO:0000256" key="4">
    <source>
        <dbReference type="ARBA" id="ARBA00013030"/>
    </source>
</evidence>
<evidence type="ECO:0000256" key="2">
    <source>
        <dbReference type="ARBA" id="ARBA00005099"/>
    </source>
</evidence>
<keyword evidence="8" id="KW-0663">Pyridoxal phosphate</keyword>
<evidence type="ECO:0000256" key="10">
    <source>
        <dbReference type="ARBA" id="ARBA00049007"/>
    </source>
</evidence>
<dbReference type="HAMAP" id="MF_00160">
    <property type="entry name" value="SerC_aminotrans_5"/>
    <property type="match status" value="1"/>
</dbReference>
<dbReference type="InterPro" id="IPR015422">
    <property type="entry name" value="PyrdxlP-dep_Trfase_small"/>
</dbReference>
<keyword evidence="13" id="KW-1185">Reference proteome</keyword>
<dbReference type="EMBL" id="BNJQ01000033">
    <property type="protein sequence ID" value="GHP11258.1"/>
    <property type="molecule type" value="Genomic_DNA"/>
</dbReference>
<evidence type="ECO:0000313" key="12">
    <source>
        <dbReference type="EMBL" id="GHP11258.1"/>
    </source>
</evidence>
<keyword evidence="6" id="KW-0028">Amino-acid biosynthesis</keyword>
<dbReference type="OrthoDB" id="1703350at2759"/>
<dbReference type="PANTHER" id="PTHR43247">
    <property type="entry name" value="PHOSPHOSERINE AMINOTRANSFERASE"/>
    <property type="match status" value="1"/>
</dbReference>
<dbReference type="InterPro" id="IPR015424">
    <property type="entry name" value="PyrdxlP-dep_Trfase"/>
</dbReference>
<evidence type="ECO:0000256" key="7">
    <source>
        <dbReference type="ARBA" id="ARBA00022679"/>
    </source>
</evidence>
<dbReference type="AlphaFoldDB" id="A0A830HWE2"/>
<dbReference type="Gene3D" id="3.90.1150.10">
    <property type="entry name" value="Aspartate Aminotransferase, domain 1"/>
    <property type="match status" value="1"/>
</dbReference>
<keyword evidence="9" id="KW-0718">Serine biosynthesis</keyword>
<sequence>MVDTCNLMREVMSIPPNYEVLLMHGGGHAMFAAVPLNLAGEMGAPADFIGDGFWSKRAAGEASKYCTVRHTAETSSLNDSMYPDVADWKFSEGAKYVHMTANETINGLEFHEDPSLPEGAPPLVADFTSTLLSRPVDFTKYGVVYASTGKNLGPSGLVVAVVRKDLIGDGELPITPGILSFKAAASSTPIANLWNTPNVFGIRALQLVLEDLKANGGVEEMQRRARRRAGALYDLIDASEGFYTNDVDPKFRSLMTIPLRIKGGDKELERRFVEESSAASIYNLVGHPLFGGLRVTVYNQLPDEAVDILLCFMREFERRVK</sequence>
<evidence type="ECO:0000256" key="8">
    <source>
        <dbReference type="ARBA" id="ARBA00022898"/>
    </source>
</evidence>
<dbReference type="InterPro" id="IPR000192">
    <property type="entry name" value="Aminotrans_V_dom"/>
</dbReference>
<dbReference type="InterPro" id="IPR022278">
    <property type="entry name" value="Pser_aminoTfrase"/>
</dbReference>
<comment type="cofactor">
    <cofactor evidence="1">
        <name>pyridoxal 5'-phosphate</name>
        <dbReference type="ChEBI" id="CHEBI:597326"/>
    </cofactor>
</comment>
<dbReference type="Proteomes" id="UP000660262">
    <property type="component" value="Unassembled WGS sequence"/>
</dbReference>
<dbReference type="NCBIfam" id="NF003764">
    <property type="entry name" value="PRK05355.1"/>
    <property type="match status" value="1"/>
</dbReference>
<gene>
    <name evidence="12" type="ORF">PPROV_000998600</name>
</gene>
<dbReference type="InterPro" id="IPR015421">
    <property type="entry name" value="PyrdxlP-dep_Trfase_major"/>
</dbReference>
<evidence type="ECO:0000256" key="3">
    <source>
        <dbReference type="ARBA" id="ARBA00006904"/>
    </source>
</evidence>
<comment type="caution">
    <text evidence="12">The sequence shown here is derived from an EMBL/GenBank/DDBJ whole genome shotgun (WGS) entry which is preliminary data.</text>
</comment>
<comment type="catalytic activity">
    <reaction evidence="10">
        <text>O-phospho-L-serine + 2-oxoglutarate = 3-phosphooxypyruvate + L-glutamate</text>
        <dbReference type="Rhea" id="RHEA:14329"/>
        <dbReference type="ChEBI" id="CHEBI:16810"/>
        <dbReference type="ChEBI" id="CHEBI:18110"/>
        <dbReference type="ChEBI" id="CHEBI:29985"/>
        <dbReference type="ChEBI" id="CHEBI:57524"/>
        <dbReference type="EC" id="2.6.1.52"/>
    </reaction>
</comment>